<keyword evidence="1 2" id="KW-0694">RNA-binding</keyword>
<dbReference type="InterPro" id="IPR051925">
    <property type="entry name" value="RNA-binding_domain"/>
</dbReference>
<organism evidence="5">
    <name type="scientific">Candidatus Nitrotoga fabula</name>
    <dbReference type="NCBI Taxonomy" id="2182327"/>
    <lineage>
        <taxon>Bacteria</taxon>
        <taxon>Pseudomonadati</taxon>
        <taxon>Pseudomonadota</taxon>
        <taxon>Betaproteobacteria</taxon>
        <taxon>Nitrosomonadales</taxon>
        <taxon>Gallionellaceae</taxon>
        <taxon>Candidatus Nitrotoga</taxon>
    </lineage>
</organism>
<feature type="region of interest" description="Disordered" evidence="3">
    <location>
        <begin position="119"/>
        <end position="160"/>
    </location>
</feature>
<evidence type="ECO:0000259" key="4">
    <source>
        <dbReference type="PROSITE" id="PS51295"/>
    </source>
</evidence>
<dbReference type="PANTHER" id="PTHR40065">
    <property type="entry name" value="RNA-BINDING PROTEIN YHBY"/>
    <property type="match status" value="1"/>
</dbReference>
<proteinExistence type="predicted"/>
<dbReference type="EMBL" id="LS423452">
    <property type="protein sequence ID" value="SPS05283.1"/>
    <property type="molecule type" value="Genomic_DNA"/>
</dbReference>
<reference evidence="5" key="1">
    <citation type="submission" date="2018-05" db="EMBL/GenBank/DDBJ databases">
        <authorList>
            <person name="Lanie J.A."/>
            <person name="Ng W.-L."/>
            <person name="Kazmierczak K.M."/>
            <person name="Andrzejewski T.M."/>
            <person name="Davidsen T.M."/>
            <person name="Wayne K.J."/>
            <person name="Tettelin H."/>
            <person name="Glass J.I."/>
            <person name="Rusch D."/>
            <person name="Podicherti R."/>
            <person name="Tsui H.-C.T."/>
            <person name="Winkler M.E."/>
        </authorList>
    </citation>
    <scope>NUCLEOTIDE SEQUENCE</scope>
    <source>
        <strain evidence="5">KNB</strain>
    </source>
</reference>
<evidence type="ECO:0000313" key="5">
    <source>
        <dbReference type="EMBL" id="SPS05283.1"/>
    </source>
</evidence>
<dbReference type="SUPFAM" id="SSF75471">
    <property type="entry name" value="YhbY-like"/>
    <property type="match status" value="1"/>
</dbReference>
<dbReference type="PROSITE" id="PS51295">
    <property type="entry name" value="CRM"/>
    <property type="match status" value="1"/>
</dbReference>
<dbReference type="PANTHER" id="PTHR40065:SF3">
    <property type="entry name" value="RNA-BINDING PROTEIN YHBY"/>
    <property type="match status" value="1"/>
</dbReference>
<sequence>MFIHPLFATFRALHRLKCQLKQETIKLPTITIIQRQNLRARAHSLKPTIMIGSSGLTASVLAEISRTLQSHELIKIRVMNEDRERRVAILEQICTQLNANAIQHIGKILVIYQAQVQKDKPQKLTEQRNLPPGREIHKPSPIRKKPTPSRIPQSRQKKLK</sequence>
<dbReference type="InterPro" id="IPR035920">
    <property type="entry name" value="YhbY-like_sf"/>
</dbReference>
<name>A0A2X0QT31_9PROT</name>
<dbReference type="GO" id="GO:0003723">
    <property type="term" value="F:RNA binding"/>
    <property type="evidence" value="ECO:0007669"/>
    <property type="project" value="UniProtKB-UniRule"/>
</dbReference>
<evidence type="ECO:0000256" key="3">
    <source>
        <dbReference type="SAM" id="MobiDB-lite"/>
    </source>
</evidence>
<dbReference type="SMART" id="SM01103">
    <property type="entry name" value="CRS1_YhbY"/>
    <property type="match status" value="1"/>
</dbReference>
<dbReference type="InterPro" id="IPR001890">
    <property type="entry name" value="RNA-binding_CRM"/>
</dbReference>
<dbReference type="Pfam" id="PF01985">
    <property type="entry name" value="CRS1_YhbY"/>
    <property type="match status" value="1"/>
</dbReference>
<dbReference type="Gene3D" id="3.30.110.60">
    <property type="entry name" value="YhbY-like"/>
    <property type="match status" value="1"/>
</dbReference>
<evidence type="ECO:0000256" key="2">
    <source>
        <dbReference type="PROSITE-ProRule" id="PRU00626"/>
    </source>
</evidence>
<feature type="domain" description="CRM" evidence="4">
    <location>
        <begin position="28"/>
        <end position="124"/>
    </location>
</feature>
<dbReference type="AlphaFoldDB" id="A0A2X0QT31"/>
<accession>A0A2X0QT31</accession>
<protein>
    <submittedName>
        <fullName evidence="5">RNA-binding protein</fullName>
    </submittedName>
</protein>
<gene>
    <name evidence="5" type="ORF">NITFAB_0873</name>
</gene>
<evidence type="ECO:0000256" key="1">
    <source>
        <dbReference type="ARBA" id="ARBA00022884"/>
    </source>
</evidence>